<name>A0ABY6DEB5_9RHOB</name>
<organism evidence="2 3">
    <name type="scientific">Roseovarius pelagicus</name>
    <dbReference type="NCBI Taxonomy" id="2980108"/>
    <lineage>
        <taxon>Bacteria</taxon>
        <taxon>Pseudomonadati</taxon>
        <taxon>Pseudomonadota</taxon>
        <taxon>Alphaproteobacteria</taxon>
        <taxon>Rhodobacterales</taxon>
        <taxon>Roseobacteraceae</taxon>
        <taxon>Roseovarius</taxon>
    </lineage>
</organism>
<accession>A0ABY6DEB5</accession>
<sequence length="124" mass="13512">MAQIYIPTHGPLDWRALLADPQKQWRAGYSAQAAARSWEDAKGLPPEIATILGPDAELLLAFPEHKVALPGGSRPSQCDIFALARTPDQTIALSVEAKVNEPFDRSLADWMGDRRCAASGRCKT</sequence>
<dbReference type="InterPro" id="IPR054024">
    <property type="entry name" value="DUF6946"/>
</dbReference>
<reference evidence="2" key="1">
    <citation type="submission" date="2022-10" db="EMBL/GenBank/DDBJ databases">
        <title>Roseovarius pelagicus sp. nov., isolated from Arctic seawater.</title>
        <authorList>
            <person name="Hong Y.W."/>
            <person name="Hwang C.Y."/>
        </authorList>
    </citation>
    <scope>NUCLEOTIDE SEQUENCE</scope>
    <source>
        <strain evidence="2">HL-MP18</strain>
    </source>
</reference>
<protein>
    <recommendedName>
        <fullName evidence="1">DUF6946 domain-containing protein</fullName>
    </recommendedName>
</protein>
<dbReference type="Pfam" id="PF22187">
    <property type="entry name" value="DUF6946"/>
    <property type="match status" value="1"/>
</dbReference>
<gene>
    <name evidence="2" type="ORF">N7U68_07480</name>
</gene>
<evidence type="ECO:0000259" key="1">
    <source>
        <dbReference type="Pfam" id="PF22187"/>
    </source>
</evidence>
<dbReference type="RefSeq" id="WP_263048712.1">
    <property type="nucleotide sequence ID" value="NZ_CP106738.1"/>
</dbReference>
<dbReference type="Proteomes" id="UP001064087">
    <property type="component" value="Chromosome"/>
</dbReference>
<keyword evidence="3" id="KW-1185">Reference proteome</keyword>
<dbReference type="EMBL" id="CP106738">
    <property type="protein sequence ID" value="UXX84471.1"/>
    <property type="molecule type" value="Genomic_DNA"/>
</dbReference>
<proteinExistence type="predicted"/>
<evidence type="ECO:0000313" key="3">
    <source>
        <dbReference type="Proteomes" id="UP001064087"/>
    </source>
</evidence>
<evidence type="ECO:0000313" key="2">
    <source>
        <dbReference type="EMBL" id="UXX84471.1"/>
    </source>
</evidence>
<feature type="domain" description="DUF6946" evidence="1">
    <location>
        <begin position="7"/>
        <end position="115"/>
    </location>
</feature>